<evidence type="ECO:0000313" key="2">
    <source>
        <dbReference type="Proteomes" id="UP000027135"/>
    </source>
</evidence>
<dbReference type="AlphaFoldDB" id="A0A067R4B7"/>
<keyword evidence="2" id="KW-1185">Reference proteome</keyword>
<accession>A0A067R4B7</accession>
<dbReference type="InterPro" id="IPR036397">
    <property type="entry name" value="RNaseH_sf"/>
</dbReference>
<dbReference type="Gene3D" id="3.30.420.10">
    <property type="entry name" value="Ribonuclease H-like superfamily/Ribonuclease H"/>
    <property type="match status" value="1"/>
</dbReference>
<protein>
    <submittedName>
        <fullName evidence="1">Uncharacterized protein</fullName>
    </submittedName>
</protein>
<name>A0A067R4B7_ZOONE</name>
<dbReference type="InParanoid" id="A0A067R4B7"/>
<proteinExistence type="predicted"/>
<dbReference type="EMBL" id="KK852987">
    <property type="protein sequence ID" value="KDR12812.1"/>
    <property type="molecule type" value="Genomic_DNA"/>
</dbReference>
<dbReference type="GO" id="GO:0003676">
    <property type="term" value="F:nucleic acid binding"/>
    <property type="evidence" value="ECO:0007669"/>
    <property type="project" value="InterPro"/>
</dbReference>
<reference evidence="1 2" key="1">
    <citation type="journal article" date="2014" name="Nat. Commun.">
        <title>Molecular traces of alternative social organization in a termite genome.</title>
        <authorList>
            <person name="Terrapon N."/>
            <person name="Li C."/>
            <person name="Robertson H.M."/>
            <person name="Ji L."/>
            <person name="Meng X."/>
            <person name="Booth W."/>
            <person name="Chen Z."/>
            <person name="Childers C.P."/>
            <person name="Glastad K.M."/>
            <person name="Gokhale K."/>
            <person name="Gowin J."/>
            <person name="Gronenberg W."/>
            <person name="Hermansen R.A."/>
            <person name="Hu H."/>
            <person name="Hunt B.G."/>
            <person name="Huylmans A.K."/>
            <person name="Khalil S.M."/>
            <person name="Mitchell R.D."/>
            <person name="Munoz-Torres M.C."/>
            <person name="Mustard J.A."/>
            <person name="Pan H."/>
            <person name="Reese J.T."/>
            <person name="Scharf M.E."/>
            <person name="Sun F."/>
            <person name="Vogel H."/>
            <person name="Xiao J."/>
            <person name="Yang W."/>
            <person name="Yang Z."/>
            <person name="Yang Z."/>
            <person name="Zhou J."/>
            <person name="Zhu J."/>
            <person name="Brent C.S."/>
            <person name="Elsik C.G."/>
            <person name="Goodisman M.A."/>
            <person name="Liberles D.A."/>
            <person name="Roe R.M."/>
            <person name="Vargo E.L."/>
            <person name="Vilcinskas A."/>
            <person name="Wang J."/>
            <person name="Bornberg-Bauer E."/>
            <person name="Korb J."/>
            <person name="Zhang G."/>
            <person name="Liebig J."/>
        </authorList>
    </citation>
    <scope>NUCLEOTIDE SEQUENCE [LARGE SCALE GENOMIC DNA]</scope>
    <source>
        <tissue evidence="1">Whole organism</tissue>
    </source>
</reference>
<sequence>MWSAVETSLIVTRYSGLRRRRANMRQMWFQQDGATAHGESIGAGGKFPQHVISRFGDIHWSPRSPDLSYVTIFCGVTSNQRSTETNHATSRN</sequence>
<gene>
    <name evidence="1" type="ORF">L798_13274</name>
</gene>
<organism evidence="1 2">
    <name type="scientific">Zootermopsis nevadensis</name>
    <name type="common">Dampwood termite</name>
    <dbReference type="NCBI Taxonomy" id="136037"/>
    <lineage>
        <taxon>Eukaryota</taxon>
        <taxon>Metazoa</taxon>
        <taxon>Ecdysozoa</taxon>
        <taxon>Arthropoda</taxon>
        <taxon>Hexapoda</taxon>
        <taxon>Insecta</taxon>
        <taxon>Pterygota</taxon>
        <taxon>Neoptera</taxon>
        <taxon>Polyneoptera</taxon>
        <taxon>Dictyoptera</taxon>
        <taxon>Blattodea</taxon>
        <taxon>Blattoidea</taxon>
        <taxon>Termitoidae</taxon>
        <taxon>Termopsidae</taxon>
        <taxon>Zootermopsis</taxon>
    </lineage>
</organism>
<dbReference type="Proteomes" id="UP000027135">
    <property type="component" value="Unassembled WGS sequence"/>
</dbReference>
<evidence type="ECO:0000313" key="1">
    <source>
        <dbReference type="EMBL" id="KDR12812.1"/>
    </source>
</evidence>